<organism evidence="3 4">
    <name type="scientific">Zunongwangia mangrovi</name>
    <dbReference type="NCBI Taxonomy" id="1334022"/>
    <lineage>
        <taxon>Bacteria</taxon>
        <taxon>Pseudomonadati</taxon>
        <taxon>Bacteroidota</taxon>
        <taxon>Flavobacteriia</taxon>
        <taxon>Flavobacteriales</taxon>
        <taxon>Flavobacteriaceae</taxon>
        <taxon>Zunongwangia</taxon>
    </lineage>
</organism>
<dbReference type="NCBIfam" id="TIGR04183">
    <property type="entry name" value="Por_Secre_tail"/>
    <property type="match status" value="1"/>
</dbReference>
<reference evidence="4" key="1">
    <citation type="submission" date="2016-10" db="EMBL/GenBank/DDBJ databases">
        <authorList>
            <person name="Varghese N."/>
            <person name="Submissions S."/>
        </authorList>
    </citation>
    <scope>NUCLEOTIDE SEQUENCE [LARGE SCALE GENOMIC DNA]</scope>
    <source>
        <strain evidence="4">DSM 24499</strain>
    </source>
</reference>
<feature type="chain" id="PRO_5011537781" evidence="2">
    <location>
        <begin position="23"/>
        <end position="191"/>
    </location>
</feature>
<keyword evidence="1 2" id="KW-0732">Signal</keyword>
<keyword evidence="4" id="KW-1185">Reference proteome</keyword>
<evidence type="ECO:0000313" key="4">
    <source>
        <dbReference type="Proteomes" id="UP000199438"/>
    </source>
</evidence>
<dbReference type="EMBL" id="FOKV01000007">
    <property type="protein sequence ID" value="SFC68251.1"/>
    <property type="molecule type" value="Genomic_DNA"/>
</dbReference>
<name>A0A1I1L5G6_9FLAO</name>
<dbReference type="OrthoDB" id="1122048at2"/>
<dbReference type="Proteomes" id="UP000199438">
    <property type="component" value="Unassembled WGS sequence"/>
</dbReference>
<feature type="signal peptide" evidence="2">
    <location>
        <begin position="1"/>
        <end position="22"/>
    </location>
</feature>
<dbReference type="InterPro" id="IPR026444">
    <property type="entry name" value="Secre_tail"/>
</dbReference>
<accession>A0A1I1L5G6</accession>
<evidence type="ECO:0000313" key="3">
    <source>
        <dbReference type="EMBL" id="SFC68251.1"/>
    </source>
</evidence>
<gene>
    <name evidence="3" type="ORF">SAMN04487907_10761</name>
</gene>
<dbReference type="AlphaFoldDB" id="A0A1I1L5G6"/>
<dbReference type="RefSeq" id="WP_092543768.1">
    <property type="nucleotide sequence ID" value="NZ_FOKV01000007.1"/>
</dbReference>
<evidence type="ECO:0000256" key="1">
    <source>
        <dbReference type="ARBA" id="ARBA00022729"/>
    </source>
</evidence>
<dbReference type="Gene3D" id="2.60.120.380">
    <property type="match status" value="1"/>
</dbReference>
<evidence type="ECO:0000256" key="2">
    <source>
        <dbReference type="SAM" id="SignalP"/>
    </source>
</evidence>
<sequence length="191" mass="21171">MKNLFKATVLVLALVLGNTLNAKDIEVKVSEEKLVVELDNTQEGSTLILADMNGEVLFKDALMESSYKKALDLHSIPSGTYFLNFEKNDSILTTVITKNADGVTVNKTESKIFFKPFYKTLEDKVLVSFTNPGYEDATFRIYDAEGTLMSSSTNNDLVVKKTFDFSEVPAGEYLISLKVGERTITKTITLG</sequence>
<proteinExistence type="predicted"/>
<dbReference type="STRING" id="1334022.SAMN04487907_10761"/>
<protein>
    <submittedName>
        <fullName evidence="3">Por secretion system C-terminal sorting domain-containing protein</fullName>
    </submittedName>
</protein>